<reference evidence="2 3" key="1">
    <citation type="submission" date="2018-07" db="EMBL/GenBank/DDBJ databases">
        <title>Arthrobacter sp. nov., isolated from raw cow's milk with high bacterial count.</title>
        <authorList>
            <person name="Hahne J."/>
            <person name="Isele D."/>
            <person name="Lipski A."/>
        </authorList>
    </citation>
    <scope>NUCLEOTIDE SEQUENCE [LARGE SCALE GENOMIC DNA]</scope>
    <source>
        <strain evidence="2 3">JZ R-35</strain>
    </source>
</reference>
<dbReference type="Proteomes" id="UP000265419">
    <property type="component" value="Unassembled WGS sequence"/>
</dbReference>
<feature type="compositionally biased region" description="Basic residues" evidence="1">
    <location>
        <begin position="32"/>
        <end position="41"/>
    </location>
</feature>
<evidence type="ECO:0000313" key="2">
    <source>
        <dbReference type="EMBL" id="RII42024.1"/>
    </source>
</evidence>
<gene>
    <name evidence="2" type="ORF">DWB68_09595</name>
</gene>
<sequence>MSGTLERGGAAVKSSMNPARSASESAEFVRTPGKRPGRSRRSAAGNAGASGSTRPRPFRRLARPAQRHPAPSCASNVARATRLGAMSVFRVDYLYADDSAPARDEVRPTHRAWLAALDGSEASGGVKLIAAGPIGSEEAMLLFEAAIAEDVSEQLQKDPFNEAGVIDLVTVRAWNPVTGELAHYA</sequence>
<keyword evidence="3" id="KW-1185">Reference proteome</keyword>
<dbReference type="SUPFAM" id="SSF54909">
    <property type="entry name" value="Dimeric alpha+beta barrel"/>
    <property type="match status" value="1"/>
</dbReference>
<evidence type="ECO:0008006" key="4">
    <source>
        <dbReference type="Google" id="ProtNLM"/>
    </source>
</evidence>
<dbReference type="AlphaFoldDB" id="A0A399J9X1"/>
<proteinExistence type="predicted"/>
<name>A0A399J9X1_9MICC</name>
<dbReference type="EMBL" id="QQXK01000017">
    <property type="protein sequence ID" value="RII42024.1"/>
    <property type="molecule type" value="Genomic_DNA"/>
</dbReference>
<comment type="caution">
    <text evidence="2">The sequence shown here is derived from an EMBL/GenBank/DDBJ whole genome shotgun (WGS) entry which is preliminary data.</text>
</comment>
<organism evidence="2 3">
    <name type="scientific">Galactobacter valiniphilus</name>
    <dbReference type="NCBI Taxonomy" id="2676122"/>
    <lineage>
        <taxon>Bacteria</taxon>
        <taxon>Bacillati</taxon>
        <taxon>Actinomycetota</taxon>
        <taxon>Actinomycetes</taxon>
        <taxon>Micrococcales</taxon>
        <taxon>Micrococcaceae</taxon>
        <taxon>Galactobacter</taxon>
    </lineage>
</organism>
<accession>A0A399J9X1</accession>
<dbReference type="InterPro" id="IPR011008">
    <property type="entry name" value="Dimeric_a/b-barrel"/>
</dbReference>
<feature type="compositionally biased region" description="Basic residues" evidence="1">
    <location>
        <begin position="56"/>
        <end position="66"/>
    </location>
</feature>
<feature type="compositionally biased region" description="Polar residues" evidence="1">
    <location>
        <begin position="14"/>
        <end position="24"/>
    </location>
</feature>
<feature type="compositionally biased region" description="Low complexity" evidence="1">
    <location>
        <begin position="42"/>
        <end position="55"/>
    </location>
</feature>
<feature type="region of interest" description="Disordered" evidence="1">
    <location>
        <begin position="1"/>
        <end position="75"/>
    </location>
</feature>
<evidence type="ECO:0000256" key="1">
    <source>
        <dbReference type="SAM" id="MobiDB-lite"/>
    </source>
</evidence>
<evidence type="ECO:0000313" key="3">
    <source>
        <dbReference type="Proteomes" id="UP000265419"/>
    </source>
</evidence>
<protein>
    <recommendedName>
        <fullName evidence="4">YCII-related domain-containing protein</fullName>
    </recommendedName>
</protein>
<dbReference type="Gene3D" id="3.30.70.1060">
    <property type="entry name" value="Dimeric alpha+beta barrel"/>
    <property type="match status" value="1"/>
</dbReference>